<evidence type="ECO:0000313" key="1">
    <source>
        <dbReference type="EMBL" id="KAK3076108.1"/>
    </source>
</evidence>
<reference evidence="1" key="1">
    <citation type="submission" date="2024-09" db="EMBL/GenBank/DDBJ databases">
        <title>Black Yeasts Isolated from many extreme environments.</title>
        <authorList>
            <person name="Coleine C."/>
            <person name="Stajich J.E."/>
            <person name="Selbmann L."/>
        </authorList>
    </citation>
    <scope>NUCLEOTIDE SEQUENCE</scope>
    <source>
        <strain evidence="1">CCFEE 5737</strain>
    </source>
</reference>
<feature type="non-terminal residue" evidence="1">
    <location>
        <position position="79"/>
    </location>
</feature>
<gene>
    <name evidence="1" type="ORF">LTS18_013901</name>
</gene>
<name>A0ACC3DHF9_9PEZI</name>
<dbReference type="EMBL" id="JAWDJW010004360">
    <property type="protein sequence ID" value="KAK3076108.1"/>
    <property type="molecule type" value="Genomic_DNA"/>
</dbReference>
<evidence type="ECO:0000313" key="2">
    <source>
        <dbReference type="Proteomes" id="UP001186974"/>
    </source>
</evidence>
<protein>
    <submittedName>
        <fullName evidence="1">Uncharacterized protein</fullName>
    </submittedName>
</protein>
<comment type="caution">
    <text evidence="1">The sequence shown here is derived from an EMBL/GenBank/DDBJ whole genome shotgun (WGS) entry which is preliminary data.</text>
</comment>
<sequence length="79" mass="8242">MGALKEGGSGDHAGSLPPGNMQRALIFQAILAMIAIPFPLALGIQRLGLGGGRVKRRIVVESHGGDLAANVEDENHPNY</sequence>
<dbReference type="Proteomes" id="UP001186974">
    <property type="component" value="Unassembled WGS sequence"/>
</dbReference>
<keyword evidence="2" id="KW-1185">Reference proteome</keyword>
<proteinExistence type="predicted"/>
<organism evidence="1 2">
    <name type="scientific">Coniosporium uncinatum</name>
    <dbReference type="NCBI Taxonomy" id="93489"/>
    <lineage>
        <taxon>Eukaryota</taxon>
        <taxon>Fungi</taxon>
        <taxon>Dikarya</taxon>
        <taxon>Ascomycota</taxon>
        <taxon>Pezizomycotina</taxon>
        <taxon>Dothideomycetes</taxon>
        <taxon>Dothideomycetes incertae sedis</taxon>
        <taxon>Coniosporium</taxon>
    </lineage>
</organism>
<accession>A0ACC3DHF9</accession>